<dbReference type="PANTHER" id="PTHR46558:SF4">
    <property type="entry name" value="DNA-BIDING PHAGE PROTEIN"/>
    <property type="match status" value="1"/>
</dbReference>
<dbReference type="PANTHER" id="PTHR46558">
    <property type="entry name" value="TRACRIPTIONAL REGULATORY PROTEIN-RELATED-RELATED"/>
    <property type="match status" value="1"/>
</dbReference>
<sequence>MQVGQMGYGVQNTFDIRDARFRSCVGDNRPDVARAEYGEALMDVAKRIGVRIRACRERAGMTQGELAAAAFVTRQSVGNWENGKTLPDVQSLQLVARTLGTTADGILGDEVPAIVAETAEARRQLARYMVLYGALYLVHLACVLLFVRFAAEGNHYAKLGVLAIEFIIALGEDVATRRVRSITRGRELNNAVGIMMFTAAPRLRKEPVPNVRLRTVRRPCSGAW</sequence>
<feature type="domain" description="HTH cro/C1-type" evidence="3">
    <location>
        <begin position="52"/>
        <end position="106"/>
    </location>
</feature>
<gene>
    <name evidence="4" type="ORF">DXC81_04825</name>
</gene>
<keyword evidence="1" id="KW-0238">DNA-binding</keyword>
<dbReference type="SMART" id="SM00530">
    <property type="entry name" value="HTH_XRE"/>
    <property type="match status" value="1"/>
</dbReference>
<dbReference type="InterPro" id="IPR001387">
    <property type="entry name" value="Cro/C1-type_HTH"/>
</dbReference>
<accession>A0A3E4QT41</accession>
<dbReference type="Pfam" id="PF01381">
    <property type="entry name" value="HTH_3"/>
    <property type="match status" value="1"/>
</dbReference>
<evidence type="ECO:0000313" key="5">
    <source>
        <dbReference type="Proteomes" id="UP000260943"/>
    </source>
</evidence>
<keyword evidence="2" id="KW-0472">Membrane</keyword>
<dbReference type="CDD" id="cd00093">
    <property type="entry name" value="HTH_XRE"/>
    <property type="match status" value="1"/>
</dbReference>
<dbReference type="RefSeq" id="WP_117679430.1">
    <property type="nucleotide sequence ID" value="NZ_CAJJKC010000001.1"/>
</dbReference>
<dbReference type="Proteomes" id="UP000260943">
    <property type="component" value="Unassembled WGS sequence"/>
</dbReference>
<dbReference type="SUPFAM" id="SSF47413">
    <property type="entry name" value="lambda repressor-like DNA-binding domains"/>
    <property type="match status" value="1"/>
</dbReference>
<evidence type="ECO:0000256" key="1">
    <source>
        <dbReference type="ARBA" id="ARBA00023125"/>
    </source>
</evidence>
<proteinExistence type="predicted"/>
<evidence type="ECO:0000256" key="2">
    <source>
        <dbReference type="SAM" id="Phobius"/>
    </source>
</evidence>
<evidence type="ECO:0000259" key="3">
    <source>
        <dbReference type="PROSITE" id="PS50943"/>
    </source>
</evidence>
<protein>
    <submittedName>
        <fullName evidence="4">XRE family transcriptional regulator</fullName>
    </submittedName>
</protein>
<dbReference type="AlphaFoldDB" id="A0A3E4QT41"/>
<dbReference type="PROSITE" id="PS50943">
    <property type="entry name" value="HTH_CROC1"/>
    <property type="match status" value="1"/>
</dbReference>
<reference evidence="4 5" key="1">
    <citation type="submission" date="2018-08" db="EMBL/GenBank/DDBJ databases">
        <title>A genome reference for cultivated species of the human gut microbiota.</title>
        <authorList>
            <person name="Zou Y."/>
            <person name="Xue W."/>
            <person name="Luo G."/>
        </authorList>
    </citation>
    <scope>NUCLEOTIDE SEQUENCE [LARGE SCALE GENOMIC DNA]</scope>
    <source>
        <strain evidence="4 5">TF08-14</strain>
    </source>
</reference>
<dbReference type="GO" id="GO:0003677">
    <property type="term" value="F:DNA binding"/>
    <property type="evidence" value="ECO:0007669"/>
    <property type="project" value="UniProtKB-KW"/>
</dbReference>
<dbReference type="EMBL" id="QSRJ01000005">
    <property type="protein sequence ID" value="RGL10360.1"/>
    <property type="molecule type" value="Genomic_DNA"/>
</dbReference>
<name>A0A3E4QT41_9ACTN</name>
<evidence type="ECO:0000313" key="4">
    <source>
        <dbReference type="EMBL" id="RGL10360.1"/>
    </source>
</evidence>
<keyword evidence="2" id="KW-1133">Transmembrane helix</keyword>
<keyword evidence="2" id="KW-0812">Transmembrane</keyword>
<comment type="caution">
    <text evidence="4">The sequence shown here is derived from an EMBL/GenBank/DDBJ whole genome shotgun (WGS) entry which is preliminary data.</text>
</comment>
<organism evidence="4 5">
    <name type="scientific">Collinsella tanakaei</name>
    <dbReference type="NCBI Taxonomy" id="626935"/>
    <lineage>
        <taxon>Bacteria</taxon>
        <taxon>Bacillati</taxon>
        <taxon>Actinomycetota</taxon>
        <taxon>Coriobacteriia</taxon>
        <taxon>Coriobacteriales</taxon>
        <taxon>Coriobacteriaceae</taxon>
        <taxon>Collinsella</taxon>
    </lineage>
</organism>
<dbReference type="Gene3D" id="1.10.260.40">
    <property type="entry name" value="lambda repressor-like DNA-binding domains"/>
    <property type="match status" value="1"/>
</dbReference>
<dbReference type="InterPro" id="IPR010982">
    <property type="entry name" value="Lambda_DNA-bd_dom_sf"/>
</dbReference>
<feature type="transmembrane region" description="Helical" evidence="2">
    <location>
        <begin position="130"/>
        <end position="150"/>
    </location>
</feature>